<evidence type="ECO:0000313" key="10">
    <source>
        <dbReference type="EMBL" id="QGZ96324.1"/>
    </source>
</evidence>
<dbReference type="InterPro" id="IPR005467">
    <property type="entry name" value="His_kinase_dom"/>
</dbReference>
<keyword evidence="5" id="KW-0547">Nucleotide-binding</keyword>
<evidence type="ECO:0000256" key="7">
    <source>
        <dbReference type="ARBA" id="ARBA00022840"/>
    </source>
</evidence>
<sequence length="469" mass="51937">MADSEIAAGDIVETVPSALIILDQNLIIKSANRAFYQTFRTSPQETEGSLIYNLGNRQWDIPALRNLLESVIPHRASVEGFEVEHDFPTIGRRTMLVNARKILRGGEHDGYILLAIEDVSEEREARKESKRTWQLTQSIVDTIRDPLVVLETDMTIVTASKAFLTIFGITQAETKGRRVSELLQHQWDVPALRHLMEKVLPENKPIESFEIEDVFPGLGRRVFNLNARKISQPGNHAHRMLLVFEDITDRKQRERDAVTLTNEISHRIKNNLQIIVGLIAFESRWTAAPCVQGYQAMQTRIGAIAQLYDLISQSSRGRTVAVGAYLEEIAKTVSASLLRNESGIKIEVKAEPLEIDPDRAVPFGLLVNELATNAIKHAFPDGTGRIVLSVEQVGDEIELCVTDNGIGMKDKDPNLPKAPEKRGSDYVAIFVRQLGGTIVPSAVEATGTIVRVRLPLLLAPSGGAEPIAA</sequence>
<dbReference type="InterPro" id="IPR000014">
    <property type="entry name" value="PAS"/>
</dbReference>
<dbReference type="EC" id="2.7.13.3" evidence="2"/>
<dbReference type="GO" id="GO:0005524">
    <property type="term" value="F:ATP binding"/>
    <property type="evidence" value="ECO:0007669"/>
    <property type="project" value="UniProtKB-KW"/>
</dbReference>
<protein>
    <recommendedName>
        <fullName evidence="2">histidine kinase</fullName>
        <ecNumber evidence="2">2.7.13.3</ecNumber>
    </recommendedName>
</protein>
<dbReference type="InterPro" id="IPR036890">
    <property type="entry name" value="HATPase_C_sf"/>
</dbReference>
<dbReference type="InterPro" id="IPR011495">
    <property type="entry name" value="Sig_transdc_His_kin_sub2_dim/P"/>
</dbReference>
<comment type="catalytic activity">
    <reaction evidence="1">
        <text>ATP + protein L-histidine = ADP + protein N-phospho-L-histidine.</text>
        <dbReference type="EC" id="2.7.13.3"/>
    </reaction>
</comment>
<dbReference type="RefSeq" id="WP_158767121.1">
    <property type="nucleotide sequence ID" value="NZ_CP047045.1"/>
</dbReference>
<evidence type="ECO:0000259" key="9">
    <source>
        <dbReference type="PROSITE" id="PS50112"/>
    </source>
</evidence>
<dbReference type="GO" id="GO:0004673">
    <property type="term" value="F:protein histidine kinase activity"/>
    <property type="evidence" value="ECO:0007669"/>
    <property type="project" value="UniProtKB-EC"/>
</dbReference>
<keyword evidence="4 10" id="KW-0808">Transferase</keyword>
<keyword evidence="11" id="KW-1185">Reference proteome</keyword>
<keyword evidence="7" id="KW-0067">ATP-binding</keyword>
<dbReference type="SUPFAM" id="SSF55785">
    <property type="entry name" value="PYP-like sensor domain (PAS domain)"/>
    <property type="match status" value="2"/>
</dbReference>
<name>A0A6I6MV50_9CAUL</name>
<dbReference type="NCBIfam" id="TIGR00229">
    <property type="entry name" value="sensory_box"/>
    <property type="match status" value="1"/>
</dbReference>
<evidence type="ECO:0000259" key="8">
    <source>
        <dbReference type="PROSITE" id="PS50109"/>
    </source>
</evidence>
<dbReference type="InterPro" id="IPR013656">
    <property type="entry name" value="PAS_4"/>
</dbReference>
<evidence type="ECO:0000256" key="5">
    <source>
        <dbReference type="ARBA" id="ARBA00022741"/>
    </source>
</evidence>
<dbReference type="InterPro" id="IPR035965">
    <property type="entry name" value="PAS-like_dom_sf"/>
</dbReference>
<dbReference type="PANTHER" id="PTHR41523:SF8">
    <property type="entry name" value="ETHYLENE RESPONSE SENSOR PROTEIN"/>
    <property type="match status" value="1"/>
</dbReference>
<dbReference type="KEGG" id="tsv:DSM104635_03182"/>
<dbReference type="Proteomes" id="UP000431269">
    <property type="component" value="Chromosome"/>
</dbReference>
<keyword evidence="6 10" id="KW-0418">Kinase</keyword>
<dbReference type="InterPro" id="IPR003594">
    <property type="entry name" value="HATPase_dom"/>
</dbReference>
<dbReference type="Gene3D" id="3.30.565.10">
    <property type="entry name" value="Histidine kinase-like ATPase, C-terminal domain"/>
    <property type="match status" value="1"/>
</dbReference>
<dbReference type="Pfam" id="PF07568">
    <property type="entry name" value="HisKA_2"/>
    <property type="match status" value="1"/>
</dbReference>
<dbReference type="Gene3D" id="3.30.450.20">
    <property type="entry name" value="PAS domain"/>
    <property type="match status" value="2"/>
</dbReference>
<dbReference type="SMART" id="SM00091">
    <property type="entry name" value="PAS"/>
    <property type="match status" value="2"/>
</dbReference>
<keyword evidence="3" id="KW-0597">Phosphoprotein</keyword>
<organism evidence="10 11">
    <name type="scientific">Terricaulis silvestris</name>
    <dbReference type="NCBI Taxonomy" id="2686094"/>
    <lineage>
        <taxon>Bacteria</taxon>
        <taxon>Pseudomonadati</taxon>
        <taxon>Pseudomonadota</taxon>
        <taxon>Alphaproteobacteria</taxon>
        <taxon>Caulobacterales</taxon>
        <taxon>Caulobacteraceae</taxon>
        <taxon>Terricaulis</taxon>
    </lineage>
</organism>
<dbReference type="SMART" id="SM00387">
    <property type="entry name" value="HATPase_c"/>
    <property type="match status" value="1"/>
</dbReference>
<dbReference type="EMBL" id="CP047045">
    <property type="protein sequence ID" value="QGZ96324.1"/>
    <property type="molecule type" value="Genomic_DNA"/>
</dbReference>
<evidence type="ECO:0000256" key="1">
    <source>
        <dbReference type="ARBA" id="ARBA00000085"/>
    </source>
</evidence>
<dbReference type="AlphaFoldDB" id="A0A6I6MV50"/>
<evidence type="ECO:0000256" key="4">
    <source>
        <dbReference type="ARBA" id="ARBA00022679"/>
    </source>
</evidence>
<dbReference type="CDD" id="cd00130">
    <property type="entry name" value="PAS"/>
    <property type="match status" value="1"/>
</dbReference>
<reference evidence="11" key="1">
    <citation type="submission" date="2019-12" db="EMBL/GenBank/DDBJ databases">
        <title>Complete genome of Terracaulis silvestris 0127_4.</title>
        <authorList>
            <person name="Vieira S."/>
            <person name="Riedel T."/>
            <person name="Sproer C."/>
            <person name="Pascual J."/>
            <person name="Boedeker C."/>
            <person name="Overmann J."/>
        </authorList>
    </citation>
    <scope>NUCLEOTIDE SEQUENCE [LARGE SCALE GENOMIC DNA]</scope>
    <source>
        <strain evidence="11">0127_4</strain>
    </source>
</reference>
<evidence type="ECO:0000256" key="6">
    <source>
        <dbReference type="ARBA" id="ARBA00022777"/>
    </source>
</evidence>
<accession>A0A6I6MV50</accession>
<proteinExistence type="predicted"/>
<feature type="domain" description="Histidine kinase" evidence="8">
    <location>
        <begin position="263"/>
        <end position="458"/>
    </location>
</feature>
<feature type="domain" description="PAS" evidence="9">
    <location>
        <begin position="132"/>
        <end position="203"/>
    </location>
</feature>
<evidence type="ECO:0000313" key="11">
    <source>
        <dbReference type="Proteomes" id="UP000431269"/>
    </source>
</evidence>
<evidence type="ECO:0000256" key="2">
    <source>
        <dbReference type="ARBA" id="ARBA00012438"/>
    </source>
</evidence>
<dbReference type="Pfam" id="PF13426">
    <property type="entry name" value="PAS_9"/>
    <property type="match status" value="1"/>
</dbReference>
<dbReference type="PROSITE" id="PS50112">
    <property type="entry name" value="PAS"/>
    <property type="match status" value="1"/>
</dbReference>
<dbReference type="Pfam" id="PF08448">
    <property type="entry name" value="PAS_4"/>
    <property type="match status" value="1"/>
</dbReference>
<dbReference type="SUPFAM" id="SSF55874">
    <property type="entry name" value="ATPase domain of HSP90 chaperone/DNA topoisomerase II/histidine kinase"/>
    <property type="match status" value="1"/>
</dbReference>
<evidence type="ECO:0000256" key="3">
    <source>
        <dbReference type="ARBA" id="ARBA00022553"/>
    </source>
</evidence>
<dbReference type="PANTHER" id="PTHR41523">
    <property type="entry name" value="TWO-COMPONENT SYSTEM SENSOR PROTEIN"/>
    <property type="match status" value="1"/>
</dbReference>
<gene>
    <name evidence="10" type="ORF">DSM104635_03182</name>
</gene>
<dbReference type="PROSITE" id="PS50109">
    <property type="entry name" value="HIS_KIN"/>
    <property type="match status" value="1"/>
</dbReference>
<dbReference type="Pfam" id="PF02518">
    <property type="entry name" value="HATPase_c"/>
    <property type="match status" value="1"/>
</dbReference>